<comment type="similarity">
    <text evidence="2">Belongs to the NAD(P)-dependent epimerase/dehydratase family. Dihydroflavonol-4-reductase subfamily.</text>
</comment>
<dbReference type="EMBL" id="CAUWAG010000020">
    <property type="protein sequence ID" value="CAJ2513042.1"/>
    <property type="molecule type" value="Genomic_DNA"/>
</dbReference>
<dbReference type="Pfam" id="PF01370">
    <property type="entry name" value="Epimerase"/>
    <property type="match status" value="1"/>
</dbReference>
<comment type="caution">
    <text evidence="4">The sequence shown here is derived from an EMBL/GenBank/DDBJ whole genome shotgun (WGS) entry which is preliminary data.</text>
</comment>
<dbReference type="Gene3D" id="3.40.50.720">
    <property type="entry name" value="NAD(P)-binding Rossmann-like Domain"/>
    <property type="match status" value="1"/>
</dbReference>
<dbReference type="AlphaFoldDB" id="A0AAI8VXT4"/>
<dbReference type="InterPro" id="IPR036291">
    <property type="entry name" value="NAD(P)-bd_dom_sf"/>
</dbReference>
<proteinExistence type="inferred from homology"/>
<dbReference type="InterPro" id="IPR050425">
    <property type="entry name" value="NAD(P)_dehydrat-like"/>
</dbReference>
<evidence type="ECO:0000313" key="5">
    <source>
        <dbReference type="Proteomes" id="UP001295740"/>
    </source>
</evidence>
<evidence type="ECO:0000313" key="4">
    <source>
        <dbReference type="EMBL" id="CAJ2513042.1"/>
    </source>
</evidence>
<organism evidence="4 5">
    <name type="scientific">Anthostomella pinea</name>
    <dbReference type="NCBI Taxonomy" id="933095"/>
    <lineage>
        <taxon>Eukaryota</taxon>
        <taxon>Fungi</taxon>
        <taxon>Dikarya</taxon>
        <taxon>Ascomycota</taxon>
        <taxon>Pezizomycotina</taxon>
        <taxon>Sordariomycetes</taxon>
        <taxon>Xylariomycetidae</taxon>
        <taxon>Xylariales</taxon>
        <taxon>Xylariaceae</taxon>
        <taxon>Anthostomella</taxon>
    </lineage>
</organism>
<dbReference type="InterPro" id="IPR001509">
    <property type="entry name" value="Epimerase_deHydtase"/>
</dbReference>
<keyword evidence="5" id="KW-1185">Reference proteome</keyword>
<keyword evidence="1" id="KW-0560">Oxidoreductase</keyword>
<gene>
    <name evidence="4" type="ORF">KHLLAP_LOCUS13510</name>
</gene>
<evidence type="ECO:0000259" key="3">
    <source>
        <dbReference type="Pfam" id="PF01370"/>
    </source>
</evidence>
<accession>A0AAI8VXT4</accession>
<sequence>MPLPSDAALPAGSLVLVTGANGLVATHVVNEALSYGYRVRGTVRDPHKCAWLQEFYDKKYGPGKFELIQVKRLDEEGSLGEAVKGCAGVIHVASIVSFGPDPNATIPESIAFTLSALKSAASSPAVKRFVLTSSSSAATQGLFNTPYDLTPQSWNTAAVEKAWAPPPYEPSGGVAVYSASKVQAEQAMWKFMDEQNPDFVANSVLPDYVLGLPMNLEVQGYTSSVSFLAGLWNGDTSFKVLYPQFSVDAGDAGALHVAALANPTAKGERVFGYADNKTWTDWIGRLRGMYPGHQFPDPPENEGKDMANVTARPRAEELLKWLGRPGFRPLEESLKEVCDTMAL</sequence>
<dbReference type="GO" id="GO:0016616">
    <property type="term" value="F:oxidoreductase activity, acting on the CH-OH group of donors, NAD or NADP as acceptor"/>
    <property type="evidence" value="ECO:0007669"/>
    <property type="project" value="TreeGrafter"/>
</dbReference>
<protein>
    <submittedName>
        <fullName evidence="4">Uu.00g011610.m01.CDS01</fullName>
    </submittedName>
</protein>
<dbReference type="Proteomes" id="UP001295740">
    <property type="component" value="Unassembled WGS sequence"/>
</dbReference>
<feature type="domain" description="NAD-dependent epimerase/dehydratase" evidence="3">
    <location>
        <begin position="15"/>
        <end position="199"/>
    </location>
</feature>
<dbReference type="PANTHER" id="PTHR10366:SF562">
    <property type="entry name" value="ALDEHYDE REDUCTASE II (AFU_ORTHOLOGUE AFUA_1G11360)"/>
    <property type="match status" value="1"/>
</dbReference>
<dbReference type="SUPFAM" id="SSF51735">
    <property type="entry name" value="NAD(P)-binding Rossmann-fold domains"/>
    <property type="match status" value="1"/>
</dbReference>
<evidence type="ECO:0000256" key="2">
    <source>
        <dbReference type="ARBA" id="ARBA00023445"/>
    </source>
</evidence>
<reference evidence="4" key="1">
    <citation type="submission" date="2023-10" db="EMBL/GenBank/DDBJ databases">
        <authorList>
            <person name="Hackl T."/>
        </authorList>
    </citation>
    <scope>NUCLEOTIDE SEQUENCE</scope>
</reference>
<dbReference type="PANTHER" id="PTHR10366">
    <property type="entry name" value="NAD DEPENDENT EPIMERASE/DEHYDRATASE"/>
    <property type="match status" value="1"/>
</dbReference>
<evidence type="ECO:0000256" key="1">
    <source>
        <dbReference type="ARBA" id="ARBA00023002"/>
    </source>
</evidence>
<name>A0AAI8VXT4_9PEZI</name>